<feature type="compositionally biased region" description="Polar residues" evidence="1">
    <location>
        <begin position="22"/>
        <end position="31"/>
    </location>
</feature>
<comment type="caution">
    <text evidence="2">The sequence shown here is derived from an EMBL/GenBank/DDBJ whole genome shotgun (WGS) entry which is preliminary data.</text>
</comment>
<dbReference type="AlphaFoldDB" id="A0AAD5YYB3"/>
<evidence type="ECO:0000313" key="3">
    <source>
        <dbReference type="Proteomes" id="UP001213000"/>
    </source>
</evidence>
<reference evidence="2" key="1">
    <citation type="submission" date="2022-07" db="EMBL/GenBank/DDBJ databases">
        <title>Genome Sequence of Leucocoprinus birnbaumii.</title>
        <authorList>
            <person name="Buettner E."/>
        </authorList>
    </citation>
    <scope>NUCLEOTIDE SEQUENCE</scope>
    <source>
        <strain evidence="2">VT141</strain>
    </source>
</reference>
<gene>
    <name evidence="2" type="ORF">NP233_g2974</name>
</gene>
<keyword evidence="3" id="KW-1185">Reference proteome</keyword>
<accession>A0AAD5YYB3</accession>
<feature type="region of interest" description="Disordered" evidence="1">
    <location>
        <begin position="1"/>
        <end position="38"/>
    </location>
</feature>
<proteinExistence type="predicted"/>
<dbReference type="Proteomes" id="UP001213000">
    <property type="component" value="Unassembled WGS sequence"/>
</dbReference>
<dbReference type="EMBL" id="JANIEX010000135">
    <property type="protein sequence ID" value="KAJ3572619.1"/>
    <property type="molecule type" value="Genomic_DNA"/>
</dbReference>
<evidence type="ECO:0000313" key="2">
    <source>
        <dbReference type="EMBL" id="KAJ3572619.1"/>
    </source>
</evidence>
<evidence type="ECO:0000256" key="1">
    <source>
        <dbReference type="SAM" id="MobiDB-lite"/>
    </source>
</evidence>
<name>A0AAD5YYB3_9AGAR</name>
<protein>
    <submittedName>
        <fullName evidence="2">Uncharacterized protein</fullName>
    </submittedName>
</protein>
<sequence>MVTFPSSSDEEDLRTDPAYEDTSIQSDSNSKSESEAESIMGADPTVLYAVIHSEVLTKKRKERREIADLIPERPEKIPRTTEWRNRKGKTKKARAKLMQPSMASLFKVIPKSGPTKSINNQHLVHEIIDLDSGTEIIKPVPVSPEHSRPVREVPVTENRGRWISEAWPTGVKGENASSLFRYLQKARSNA</sequence>
<organism evidence="2 3">
    <name type="scientific">Leucocoprinus birnbaumii</name>
    <dbReference type="NCBI Taxonomy" id="56174"/>
    <lineage>
        <taxon>Eukaryota</taxon>
        <taxon>Fungi</taxon>
        <taxon>Dikarya</taxon>
        <taxon>Basidiomycota</taxon>
        <taxon>Agaricomycotina</taxon>
        <taxon>Agaricomycetes</taxon>
        <taxon>Agaricomycetidae</taxon>
        <taxon>Agaricales</taxon>
        <taxon>Agaricineae</taxon>
        <taxon>Agaricaceae</taxon>
        <taxon>Leucocoprinus</taxon>
    </lineage>
</organism>